<dbReference type="Proteomes" id="UP000789860">
    <property type="component" value="Unassembled WGS sequence"/>
</dbReference>
<evidence type="ECO:0000313" key="1">
    <source>
        <dbReference type="EMBL" id="CAG8724843.1"/>
    </source>
</evidence>
<gene>
    <name evidence="1" type="ORF">SCALOS_LOCUS11379</name>
</gene>
<sequence length="145" mass="16758">SQYDSILKTGREIWPIWVLLVDEGLDENLRQLKNIKSYCLLFRKFNLDYLTIRTHAPEQSKYNLVERGIATLSGKLAGVILPIDYFGIHLNTQGKVNNQELALKNFQYAGEALCNIWCCDLIFGKHVNAQYVEEFTNPCKNLQFE</sequence>
<evidence type="ECO:0000313" key="2">
    <source>
        <dbReference type="Proteomes" id="UP000789860"/>
    </source>
</evidence>
<organism evidence="1 2">
    <name type="scientific">Scutellospora calospora</name>
    <dbReference type="NCBI Taxonomy" id="85575"/>
    <lineage>
        <taxon>Eukaryota</taxon>
        <taxon>Fungi</taxon>
        <taxon>Fungi incertae sedis</taxon>
        <taxon>Mucoromycota</taxon>
        <taxon>Glomeromycotina</taxon>
        <taxon>Glomeromycetes</taxon>
        <taxon>Diversisporales</taxon>
        <taxon>Gigasporaceae</taxon>
        <taxon>Scutellospora</taxon>
    </lineage>
</organism>
<comment type="caution">
    <text evidence="1">The sequence shown here is derived from an EMBL/GenBank/DDBJ whole genome shotgun (WGS) entry which is preliminary data.</text>
</comment>
<proteinExistence type="predicted"/>
<keyword evidence="2" id="KW-1185">Reference proteome</keyword>
<protein>
    <submittedName>
        <fullName evidence="1">581_t:CDS:1</fullName>
    </submittedName>
</protein>
<name>A0ACA9PUX6_9GLOM</name>
<dbReference type="EMBL" id="CAJVPM010049343">
    <property type="protein sequence ID" value="CAG8724843.1"/>
    <property type="molecule type" value="Genomic_DNA"/>
</dbReference>
<accession>A0ACA9PUX6</accession>
<reference evidence="1" key="1">
    <citation type="submission" date="2021-06" db="EMBL/GenBank/DDBJ databases">
        <authorList>
            <person name="Kallberg Y."/>
            <person name="Tangrot J."/>
            <person name="Rosling A."/>
        </authorList>
    </citation>
    <scope>NUCLEOTIDE SEQUENCE</scope>
    <source>
        <strain evidence="1">AU212A</strain>
    </source>
</reference>
<feature type="non-terminal residue" evidence="1">
    <location>
        <position position="1"/>
    </location>
</feature>
<feature type="non-terminal residue" evidence="1">
    <location>
        <position position="145"/>
    </location>
</feature>